<dbReference type="Pfam" id="PF03950">
    <property type="entry name" value="tRNA-synt_1c_C"/>
    <property type="match status" value="1"/>
</dbReference>
<dbReference type="GO" id="GO:0005524">
    <property type="term" value="F:ATP binding"/>
    <property type="evidence" value="ECO:0007669"/>
    <property type="project" value="UniProtKB-KW"/>
</dbReference>
<dbReference type="Pfam" id="PF04558">
    <property type="entry name" value="tRNA_synt_1c_R1"/>
    <property type="match status" value="1"/>
</dbReference>
<dbReference type="Pfam" id="PF20974">
    <property type="entry name" value="tRNA-synt_1c_C2"/>
    <property type="match status" value="1"/>
</dbReference>
<feature type="domain" description="Glutaminyl-tRNA synthetase class Ib non-specific RNA-binding" evidence="15">
    <location>
        <begin position="10"/>
        <end position="167"/>
    </location>
</feature>
<feature type="domain" description="Glutaminyl-tRNA synthetase class Ib non-specific RNA-binding" evidence="14">
    <location>
        <begin position="170"/>
        <end position="252"/>
    </location>
</feature>
<accession>A0A8S1IR87</accession>
<evidence type="ECO:0000256" key="4">
    <source>
        <dbReference type="ARBA" id="ARBA00022741"/>
    </source>
</evidence>
<dbReference type="AlphaFoldDB" id="A0A8S1IR87"/>
<dbReference type="Gene3D" id="1.10.10.2420">
    <property type="match status" value="1"/>
</dbReference>
<gene>
    <name evidence="17" type="ORF">OSTQU699_LOCUS2696</name>
</gene>
<name>A0A8S1IR87_9CHLO</name>
<dbReference type="InterPro" id="IPR020058">
    <property type="entry name" value="Glu/Gln-tRNA-synth_Ib_cat-dom"/>
</dbReference>
<dbReference type="InterPro" id="IPR007639">
    <property type="entry name" value="Gln-tRNA-synth_Ib_RNA-bd_N"/>
</dbReference>
<evidence type="ECO:0000259" key="14">
    <source>
        <dbReference type="Pfam" id="PF04557"/>
    </source>
</evidence>
<dbReference type="PANTHER" id="PTHR43097:SF4">
    <property type="entry name" value="GLUTAMINE--TRNA LIGASE"/>
    <property type="match status" value="1"/>
</dbReference>
<evidence type="ECO:0000256" key="10">
    <source>
        <dbReference type="RuleBase" id="RU363037"/>
    </source>
</evidence>
<dbReference type="FunFam" id="2.40.240.10:FF:000007">
    <property type="entry name" value="Glutamine--tRNA ligase"/>
    <property type="match status" value="1"/>
</dbReference>
<keyword evidence="6 10" id="KW-0648">Protein biosynthesis</keyword>
<dbReference type="GO" id="GO:0005829">
    <property type="term" value="C:cytosol"/>
    <property type="evidence" value="ECO:0007669"/>
    <property type="project" value="TreeGrafter"/>
</dbReference>
<dbReference type="InterPro" id="IPR014729">
    <property type="entry name" value="Rossmann-like_a/b/a_fold"/>
</dbReference>
<dbReference type="GO" id="GO:0006425">
    <property type="term" value="P:glutaminyl-tRNA aminoacylation"/>
    <property type="evidence" value="ECO:0007669"/>
    <property type="project" value="InterPro"/>
</dbReference>
<dbReference type="InterPro" id="IPR004514">
    <property type="entry name" value="Gln-tRNA-synth"/>
</dbReference>
<evidence type="ECO:0000256" key="7">
    <source>
        <dbReference type="ARBA" id="ARBA00023146"/>
    </source>
</evidence>
<dbReference type="SUPFAM" id="SSF52374">
    <property type="entry name" value="Nucleotidylyl transferase"/>
    <property type="match status" value="1"/>
</dbReference>
<evidence type="ECO:0000256" key="8">
    <source>
        <dbReference type="ARBA" id="ARBA00030466"/>
    </source>
</evidence>
<dbReference type="InterPro" id="IPR049437">
    <property type="entry name" value="tRNA-synt_1c_C2"/>
</dbReference>
<feature type="region of interest" description="Disordered" evidence="11">
    <location>
        <begin position="181"/>
        <end position="231"/>
    </location>
</feature>
<dbReference type="Pfam" id="PF00749">
    <property type="entry name" value="tRNA-synt_1c"/>
    <property type="match status" value="1"/>
</dbReference>
<keyword evidence="4 10" id="KW-0547">Nucleotide-binding</keyword>
<evidence type="ECO:0000259" key="15">
    <source>
        <dbReference type="Pfam" id="PF04558"/>
    </source>
</evidence>
<evidence type="ECO:0000256" key="6">
    <source>
        <dbReference type="ARBA" id="ARBA00022917"/>
    </source>
</evidence>
<evidence type="ECO:0000259" key="13">
    <source>
        <dbReference type="Pfam" id="PF03950"/>
    </source>
</evidence>
<keyword evidence="7 10" id="KW-0030">Aminoacyl-tRNA synthetase</keyword>
<feature type="domain" description="Glutamyl/glutaminyl-tRNA synthetase class Ib catalytic" evidence="12">
    <location>
        <begin position="279"/>
        <end position="583"/>
    </location>
</feature>
<comment type="caution">
    <text evidence="17">The sequence shown here is derived from an EMBL/GenBank/DDBJ whole genome shotgun (WGS) entry which is preliminary data.</text>
</comment>
<dbReference type="Gene3D" id="3.40.50.620">
    <property type="entry name" value="HUPs"/>
    <property type="match status" value="1"/>
</dbReference>
<feature type="domain" description="tRNA synthetases class I (E and Q) anti-codon binding" evidence="16">
    <location>
        <begin position="702"/>
        <end position="779"/>
    </location>
</feature>
<dbReference type="SUPFAM" id="SSF50715">
    <property type="entry name" value="Ribosomal protein L25-like"/>
    <property type="match status" value="1"/>
</dbReference>
<dbReference type="InterPro" id="IPR000924">
    <property type="entry name" value="Glu/Gln-tRNA-synth"/>
</dbReference>
<evidence type="ECO:0000256" key="11">
    <source>
        <dbReference type="SAM" id="MobiDB-lite"/>
    </source>
</evidence>
<evidence type="ECO:0000259" key="12">
    <source>
        <dbReference type="Pfam" id="PF00749"/>
    </source>
</evidence>
<dbReference type="InterPro" id="IPR042558">
    <property type="entry name" value="Gln-tRNA-synth_Ib_RNA-bd_N_1"/>
</dbReference>
<dbReference type="EC" id="6.1.1.18" evidence="2"/>
<proteinExistence type="inferred from homology"/>
<dbReference type="PANTHER" id="PTHR43097">
    <property type="entry name" value="GLUTAMINE-TRNA LIGASE"/>
    <property type="match status" value="1"/>
</dbReference>
<dbReference type="Proteomes" id="UP000708148">
    <property type="component" value="Unassembled WGS sequence"/>
</dbReference>
<comment type="catalytic activity">
    <reaction evidence="9">
        <text>tRNA(Gln) + L-glutamine + ATP = L-glutaminyl-tRNA(Gln) + AMP + diphosphate</text>
        <dbReference type="Rhea" id="RHEA:20121"/>
        <dbReference type="Rhea" id="RHEA-COMP:9662"/>
        <dbReference type="Rhea" id="RHEA-COMP:9681"/>
        <dbReference type="ChEBI" id="CHEBI:30616"/>
        <dbReference type="ChEBI" id="CHEBI:33019"/>
        <dbReference type="ChEBI" id="CHEBI:58359"/>
        <dbReference type="ChEBI" id="CHEBI:78442"/>
        <dbReference type="ChEBI" id="CHEBI:78521"/>
        <dbReference type="ChEBI" id="CHEBI:456215"/>
        <dbReference type="EC" id="6.1.1.18"/>
    </reaction>
</comment>
<keyword evidence="5 10" id="KW-0067">ATP-binding</keyword>
<dbReference type="EMBL" id="CAJHUC010000644">
    <property type="protein sequence ID" value="CAD7697335.1"/>
    <property type="molecule type" value="Genomic_DNA"/>
</dbReference>
<dbReference type="Gene3D" id="2.40.240.10">
    <property type="entry name" value="Ribosomal Protein L25, Chain P"/>
    <property type="match status" value="2"/>
</dbReference>
<feature type="compositionally biased region" description="Basic and acidic residues" evidence="11">
    <location>
        <begin position="203"/>
        <end position="219"/>
    </location>
</feature>
<evidence type="ECO:0000256" key="5">
    <source>
        <dbReference type="ARBA" id="ARBA00022840"/>
    </source>
</evidence>
<dbReference type="InterPro" id="IPR011035">
    <property type="entry name" value="Ribosomal_bL25/Gln-tRNA_synth"/>
</dbReference>
<evidence type="ECO:0000313" key="17">
    <source>
        <dbReference type="EMBL" id="CAD7697335.1"/>
    </source>
</evidence>
<protein>
    <recommendedName>
        <fullName evidence="2">glutamine--tRNA ligase</fullName>
        <ecNumber evidence="2">6.1.1.18</ecNumber>
    </recommendedName>
    <alternativeName>
        <fullName evidence="8">Glutaminyl-tRNA synthetase</fullName>
    </alternativeName>
</protein>
<organism evidence="17 18">
    <name type="scientific">Ostreobium quekettii</name>
    <dbReference type="NCBI Taxonomy" id="121088"/>
    <lineage>
        <taxon>Eukaryota</taxon>
        <taxon>Viridiplantae</taxon>
        <taxon>Chlorophyta</taxon>
        <taxon>core chlorophytes</taxon>
        <taxon>Ulvophyceae</taxon>
        <taxon>TCBD clade</taxon>
        <taxon>Bryopsidales</taxon>
        <taxon>Ostreobineae</taxon>
        <taxon>Ostreobiaceae</taxon>
        <taxon>Ostreobium</taxon>
    </lineage>
</organism>
<dbReference type="PRINTS" id="PR00987">
    <property type="entry name" value="TRNASYNTHGLU"/>
</dbReference>
<evidence type="ECO:0000313" key="18">
    <source>
        <dbReference type="Proteomes" id="UP000708148"/>
    </source>
</evidence>
<evidence type="ECO:0000256" key="2">
    <source>
        <dbReference type="ARBA" id="ARBA00012836"/>
    </source>
</evidence>
<reference evidence="17" key="1">
    <citation type="submission" date="2020-12" db="EMBL/GenBank/DDBJ databases">
        <authorList>
            <person name="Iha C."/>
        </authorList>
    </citation>
    <scope>NUCLEOTIDE SEQUENCE</scope>
</reference>
<dbReference type="FunFam" id="3.40.50.620:FF:000037">
    <property type="entry name" value="Glutamine--tRNA ligase cytoplasmic"/>
    <property type="match status" value="1"/>
</dbReference>
<dbReference type="InterPro" id="IPR020059">
    <property type="entry name" value="Glu/Gln-tRNA-synth_Ib_codon-bd"/>
</dbReference>
<dbReference type="GO" id="GO:0004819">
    <property type="term" value="F:glutamine-tRNA ligase activity"/>
    <property type="evidence" value="ECO:0007669"/>
    <property type="project" value="UniProtKB-EC"/>
</dbReference>
<dbReference type="Pfam" id="PF04557">
    <property type="entry name" value="tRNA_synt_1c_R2"/>
    <property type="match status" value="1"/>
</dbReference>
<comment type="similarity">
    <text evidence="1 10">Belongs to the class-I aminoacyl-tRNA synthetase family.</text>
</comment>
<dbReference type="InterPro" id="IPR050132">
    <property type="entry name" value="Gln/Glu-tRNA_Ligase"/>
</dbReference>
<keyword evidence="18" id="KW-1185">Reference proteome</keyword>
<evidence type="ECO:0000256" key="1">
    <source>
        <dbReference type="ARBA" id="ARBA00005594"/>
    </source>
</evidence>
<keyword evidence="3 10" id="KW-0436">Ligase</keyword>
<dbReference type="NCBIfam" id="TIGR00440">
    <property type="entry name" value="glnS"/>
    <property type="match status" value="1"/>
</dbReference>
<dbReference type="FunFam" id="1.10.8.1290:FF:000002">
    <property type="entry name" value="Glutamine--tRNA ligase cytoplasmic"/>
    <property type="match status" value="1"/>
</dbReference>
<sequence length="805" mass="91359">MASREEQEAEALRRFLGIGLAETTAKDSVKNAKKRQALLEVISEAGVEDGCPKAMGALLNSVATKCPAKALEHRKVVARYVKEEKIKTNAQLDGALDYLKSLGTASLDLSELEAASGVGVVVSVEEIKAAVAQIIQEKKETLLEERYQLNLNVLIGQVTRTLKFADGGCVRSEFQQQVEDLLGPKTEEDVKAAGMKKPKKAKAPKEKSTNGEKNNEDSSQKNGSSEEESWRTADPFAFLPKPEDNHQVHTTVNFSDGTVMHVSNTEEQLRAHLSETGGKVITRFPPEPNGYLHIGHCKAMFVDFGMAAQYDGHCFLRFDDTNPEAEKMEYIEHIQEIVGWMGWTPWKVTYSSDYFDQLYELALKLISSGHAYVCHQTADEIKDSRQERQPSPWRDRPVEESLRLFKDMKNGLVEEGAATLRMRMDHKNENYNMFDLIAYRVKFAPHPHAGDKWCIYPSYDYTHCIVDALENISHSLCTLEFESRRASYYWLLEVLGLYKPHVMEYSRLNLTHNVLSKRKLKALVDEGHVRGWDDPRMYTISGLRRRGYTPAAINTFIREMGITRSDNEVPVHRLEHHVRMDLDAASPRVMAVLRPLQVIITNLPDDHYEEVVAQRFPGRKGDTYKVPFSKIVYIEATDFREVDSKDYYGLAPGKAIMLRYAYPLQYVDHKKNDDGVVTQVMCTYDAEFHSAQKNKKPPKGVLNWVGQPAPGVRPMRIEARLYDVLFKDPSPSELRDAWRDGLNEASEETLKGAMGCPELRKAKVGDRFQFERLGYFCVDRDTSADVLVVNRTVTLRESFPKFGKA</sequence>
<dbReference type="InterPro" id="IPR020056">
    <property type="entry name" value="Rbsml_bL25/Gln-tRNA_synth_N"/>
</dbReference>
<evidence type="ECO:0000256" key="3">
    <source>
        <dbReference type="ARBA" id="ARBA00022598"/>
    </source>
</evidence>
<dbReference type="CDD" id="cd00807">
    <property type="entry name" value="GlnRS_core"/>
    <property type="match status" value="1"/>
</dbReference>
<evidence type="ECO:0000256" key="9">
    <source>
        <dbReference type="ARBA" id="ARBA00048270"/>
    </source>
</evidence>
<evidence type="ECO:0000259" key="16">
    <source>
        <dbReference type="Pfam" id="PF20974"/>
    </source>
</evidence>
<dbReference type="Gene3D" id="1.10.8.1290">
    <property type="entry name" value="Glutaminyl-tRNA synthetase, non-specific RNA binding region part 1, domain 1"/>
    <property type="match status" value="1"/>
</dbReference>
<dbReference type="InterPro" id="IPR007638">
    <property type="entry name" value="Gln-tRNA-synth_Ib_RNA-bd_2"/>
</dbReference>
<dbReference type="OrthoDB" id="10250478at2759"/>
<dbReference type="InterPro" id="IPR042559">
    <property type="entry name" value="Gln-tRNA-synth_Ib_RNA-bd_N_2"/>
</dbReference>
<dbReference type="FunFam" id="1.10.10.2420:FF:000001">
    <property type="entry name" value="Glutamine--tRNA ligase cytoplasmic"/>
    <property type="match status" value="1"/>
</dbReference>
<feature type="domain" description="Glutamyl/glutaminyl-tRNA synthetase class Ib anti-codon binding" evidence="13">
    <location>
        <begin position="586"/>
        <end position="685"/>
    </location>
</feature>